<protein>
    <recommendedName>
        <fullName evidence="3">NB-ARC domain-containing protein</fullName>
    </recommendedName>
</protein>
<dbReference type="AlphaFoldDB" id="A0A9W9N342"/>
<dbReference type="Gene3D" id="3.40.50.300">
    <property type="entry name" value="P-loop containing nucleotide triphosphate hydrolases"/>
    <property type="match status" value="1"/>
</dbReference>
<proteinExistence type="predicted"/>
<dbReference type="GeneID" id="83178374"/>
<dbReference type="OrthoDB" id="5986190at2759"/>
<sequence>MTNIRLGSSELASPAFESAYRYIGRRLQIEGLDDPGADVKTLVKKALSESPDNCLLIIDNADDIELFFDRKVRLSSYFPSSPRGSILFTTRRSYFAIKCYIPGKHIISERPMFSNEALELFLKALDDKQDDIESIMKILNLLKYLPLAVKQASAYVAMTRLSVKKYLGYCQSSEEALLKLLTKDFEDTTRYEDSNSPVAMAWMISFKQISQGSPLAAGILQVMCFLAERDIPIDLVLHYSDPIETDEAIGLLLGYAFVTRQEGSNLLQIHRLVRLAMQNWPRQQGKRRRAFSDAVAQLTKWLSRTNPKGLKFAMIVISHVRTVLAGPEPIVWFLLGNLLANSTNCWKVLGYDHARYKFLEQRFKLLAQLLGLYHRKVQGACFNASEPQCDAYFQLRRRPRPAATSMRFITENEPLIGPFEEGGVFDDRGPLDANRSLPDKLTVVHFFCNSLYEGLKMEATALFDRSITLPEKEEYQEIIARQISCEALAICEPCLSAEHDDFRWLEESFKAQMSPVEEQMPEQFLQHILEVFKQWKDA</sequence>
<comment type="caution">
    <text evidence="1">The sequence shown here is derived from an EMBL/GenBank/DDBJ whole genome shotgun (WGS) entry which is preliminary data.</text>
</comment>
<organism evidence="1 2">
    <name type="scientific">Penicillium cinerascens</name>
    <dbReference type="NCBI Taxonomy" id="70096"/>
    <lineage>
        <taxon>Eukaryota</taxon>
        <taxon>Fungi</taxon>
        <taxon>Dikarya</taxon>
        <taxon>Ascomycota</taxon>
        <taxon>Pezizomycotina</taxon>
        <taxon>Eurotiomycetes</taxon>
        <taxon>Eurotiomycetidae</taxon>
        <taxon>Eurotiales</taxon>
        <taxon>Aspergillaceae</taxon>
        <taxon>Penicillium</taxon>
    </lineage>
</organism>
<dbReference type="InterPro" id="IPR053137">
    <property type="entry name" value="NLR-like"/>
</dbReference>
<accession>A0A9W9N342</accession>
<keyword evidence="2" id="KW-1185">Reference proteome</keyword>
<dbReference type="RefSeq" id="XP_058310535.1">
    <property type="nucleotide sequence ID" value="XM_058451073.1"/>
</dbReference>
<gene>
    <name evidence="1" type="ORF">N7498_004011</name>
</gene>
<dbReference type="EMBL" id="JAPQKR010000008">
    <property type="protein sequence ID" value="KAJ5212365.1"/>
    <property type="molecule type" value="Genomic_DNA"/>
</dbReference>
<name>A0A9W9N342_9EURO</name>
<dbReference type="Proteomes" id="UP001150904">
    <property type="component" value="Unassembled WGS sequence"/>
</dbReference>
<dbReference type="PANTHER" id="PTHR46082">
    <property type="entry name" value="ATP/GTP-BINDING PROTEIN-RELATED"/>
    <property type="match status" value="1"/>
</dbReference>
<evidence type="ECO:0008006" key="3">
    <source>
        <dbReference type="Google" id="ProtNLM"/>
    </source>
</evidence>
<evidence type="ECO:0000313" key="1">
    <source>
        <dbReference type="EMBL" id="KAJ5212365.1"/>
    </source>
</evidence>
<dbReference type="InterPro" id="IPR027417">
    <property type="entry name" value="P-loop_NTPase"/>
</dbReference>
<dbReference type="PANTHER" id="PTHR46082:SF10">
    <property type="entry name" value="NB-ARC DOMAIN-CONTAINING PROTEIN"/>
    <property type="match status" value="1"/>
</dbReference>
<reference evidence="1" key="2">
    <citation type="journal article" date="2023" name="IMA Fungus">
        <title>Comparative genomic study of the Penicillium genus elucidates a diverse pangenome and 15 lateral gene transfer events.</title>
        <authorList>
            <person name="Petersen C."/>
            <person name="Sorensen T."/>
            <person name="Nielsen M.R."/>
            <person name="Sondergaard T.E."/>
            <person name="Sorensen J.L."/>
            <person name="Fitzpatrick D.A."/>
            <person name="Frisvad J.C."/>
            <person name="Nielsen K.L."/>
        </authorList>
    </citation>
    <scope>NUCLEOTIDE SEQUENCE</scope>
    <source>
        <strain evidence="1">IBT 15544</strain>
    </source>
</reference>
<evidence type="ECO:0000313" key="2">
    <source>
        <dbReference type="Proteomes" id="UP001150904"/>
    </source>
</evidence>
<reference evidence="1" key="1">
    <citation type="submission" date="2022-12" db="EMBL/GenBank/DDBJ databases">
        <authorList>
            <person name="Petersen C."/>
        </authorList>
    </citation>
    <scope>NUCLEOTIDE SEQUENCE</scope>
    <source>
        <strain evidence="1">IBT 15544</strain>
    </source>
</reference>
<dbReference type="SUPFAM" id="SSF52540">
    <property type="entry name" value="P-loop containing nucleoside triphosphate hydrolases"/>
    <property type="match status" value="1"/>
</dbReference>